<evidence type="ECO:0000256" key="4">
    <source>
        <dbReference type="ARBA" id="ARBA00023027"/>
    </source>
</evidence>
<dbReference type="InterPro" id="IPR044974">
    <property type="entry name" value="Disease_R_plants"/>
</dbReference>
<dbReference type="GO" id="GO:0006952">
    <property type="term" value="P:defense response"/>
    <property type="evidence" value="ECO:0007669"/>
    <property type="project" value="UniProtKB-KW"/>
</dbReference>
<dbReference type="SUPFAM" id="SSF52058">
    <property type="entry name" value="L domain-like"/>
    <property type="match status" value="1"/>
</dbReference>
<dbReference type="GO" id="GO:0007165">
    <property type="term" value="P:signal transduction"/>
    <property type="evidence" value="ECO:0007669"/>
    <property type="project" value="InterPro"/>
</dbReference>
<evidence type="ECO:0000313" key="8">
    <source>
        <dbReference type="Proteomes" id="UP001058974"/>
    </source>
</evidence>
<dbReference type="AlphaFoldDB" id="A0A9D4X255"/>
<name>A0A9D4X255_PEA</name>
<dbReference type="InterPro" id="IPR027417">
    <property type="entry name" value="P-loop_NTPase"/>
</dbReference>
<dbReference type="Pfam" id="PF00931">
    <property type="entry name" value="NB-ARC"/>
    <property type="match status" value="1"/>
</dbReference>
<dbReference type="InterPro" id="IPR032675">
    <property type="entry name" value="LRR_dom_sf"/>
</dbReference>
<dbReference type="InterPro" id="IPR058192">
    <property type="entry name" value="WHD_ROQ1-like"/>
</dbReference>
<feature type="region of interest" description="Disordered" evidence="5">
    <location>
        <begin position="37"/>
        <end position="80"/>
    </location>
</feature>
<dbReference type="InterPro" id="IPR011713">
    <property type="entry name" value="Leu-rich_rpt_3"/>
</dbReference>
<evidence type="ECO:0000256" key="2">
    <source>
        <dbReference type="ARBA" id="ARBA00022737"/>
    </source>
</evidence>
<evidence type="ECO:0000256" key="5">
    <source>
        <dbReference type="SAM" id="MobiDB-lite"/>
    </source>
</evidence>
<dbReference type="PROSITE" id="PS50104">
    <property type="entry name" value="TIR"/>
    <property type="match status" value="1"/>
</dbReference>
<comment type="caution">
    <text evidence="7">The sequence shown here is derived from an EMBL/GenBank/DDBJ whole genome shotgun (WGS) entry which is preliminary data.</text>
</comment>
<dbReference type="GO" id="GO:0043531">
    <property type="term" value="F:ADP binding"/>
    <property type="evidence" value="ECO:0007669"/>
    <property type="project" value="InterPro"/>
</dbReference>
<keyword evidence="2" id="KW-0677">Repeat</keyword>
<keyword evidence="1" id="KW-0433">Leucine-rich repeat</keyword>
<dbReference type="FunFam" id="3.40.50.10140:FF:000007">
    <property type="entry name" value="Disease resistance protein (TIR-NBS-LRR class)"/>
    <property type="match status" value="1"/>
</dbReference>
<dbReference type="Gene3D" id="1.10.8.430">
    <property type="entry name" value="Helical domain of apoptotic protease-activating factors"/>
    <property type="match status" value="1"/>
</dbReference>
<organism evidence="7 8">
    <name type="scientific">Pisum sativum</name>
    <name type="common">Garden pea</name>
    <name type="synonym">Lathyrus oleraceus</name>
    <dbReference type="NCBI Taxonomy" id="3888"/>
    <lineage>
        <taxon>Eukaryota</taxon>
        <taxon>Viridiplantae</taxon>
        <taxon>Streptophyta</taxon>
        <taxon>Embryophyta</taxon>
        <taxon>Tracheophyta</taxon>
        <taxon>Spermatophyta</taxon>
        <taxon>Magnoliopsida</taxon>
        <taxon>eudicotyledons</taxon>
        <taxon>Gunneridae</taxon>
        <taxon>Pentapetalae</taxon>
        <taxon>rosids</taxon>
        <taxon>fabids</taxon>
        <taxon>Fabales</taxon>
        <taxon>Fabaceae</taxon>
        <taxon>Papilionoideae</taxon>
        <taxon>50 kb inversion clade</taxon>
        <taxon>NPAAA clade</taxon>
        <taxon>Hologalegina</taxon>
        <taxon>IRL clade</taxon>
        <taxon>Fabeae</taxon>
        <taxon>Lathyrus</taxon>
    </lineage>
</organism>
<dbReference type="SMART" id="SM00382">
    <property type="entry name" value="AAA"/>
    <property type="match status" value="1"/>
</dbReference>
<dbReference type="Pfam" id="PF07725">
    <property type="entry name" value="LRR_3"/>
    <property type="match status" value="1"/>
</dbReference>
<proteinExistence type="predicted"/>
<dbReference type="SUPFAM" id="SSF46785">
    <property type="entry name" value="Winged helix' DNA-binding domain"/>
    <property type="match status" value="1"/>
</dbReference>
<keyword evidence="4" id="KW-0520">NAD</keyword>
<dbReference type="InterPro" id="IPR042197">
    <property type="entry name" value="Apaf_helical"/>
</dbReference>
<gene>
    <name evidence="7" type="ORF">KIW84_057054</name>
</gene>
<dbReference type="PROSITE" id="PS51450">
    <property type="entry name" value="LRR"/>
    <property type="match status" value="1"/>
</dbReference>
<evidence type="ECO:0000313" key="7">
    <source>
        <dbReference type="EMBL" id="KAI5412242.1"/>
    </source>
</evidence>
<dbReference type="InterPro" id="IPR001611">
    <property type="entry name" value="Leu-rich_rpt"/>
</dbReference>
<dbReference type="SUPFAM" id="SSF52200">
    <property type="entry name" value="Toll/Interleukin receptor TIR domain"/>
    <property type="match status" value="1"/>
</dbReference>
<dbReference type="EMBL" id="JAMSHJ010000005">
    <property type="protein sequence ID" value="KAI5412242.1"/>
    <property type="molecule type" value="Genomic_DNA"/>
</dbReference>
<dbReference type="OrthoDB" id="1379189at2759"/>
<dbReference type="PANTHER" id="PTHR11017:SF290">
    <property type="entry name" value="ADP-RIBOSYL CYCLASE_CYCLIC ADP-RIBOSE HYDROLASE"/>
    <property type="match status" value="1"/>
</dbReference>
<dbReference type="Pfam" id="PF01582">
    <property type="entry name" value="TIR"/>
    <property type="match status" value="1"/>
</dbReference>
<dbReference type="InterPro" id="IPR002182">
    <property type="entry name" value="NB-ARC"/>
</dbReference>
<dbReference type="Proteomes" id="UP001058974">
    <property type="component" value="Chromosome 5"/>
</dbReference>
<dbReference type="Gene3D" id="3.80.10.10">
    <property type="entry name" value="Ribonuclease Inhibitor"/>
    <property type="match status" value="2"/>
</dbReference>
<dbReference type="SUPFAM" id="SSF52540">
    <property type="entry name" value="P-loop containing nucleoside triphosphate hydrolases"/>
    <property type="match status" value="1"/>
</dbReference>
<dbReference type="InterPro" id="IPR036390">
    <property type="entry name" value="WH_DNA-bd_sf"/>
</dbReference>
<evidence type="ECO:0000256" key="1">
    <source>
        <dbReference type="ARBA" id="ARBA00022614"/>
    </source>
</evidence>
<dbReference type="Gene3D" id="3.40.50.300">
    <property type="entry name" value="P-loop containing nucleotide triphosphate hydrolases"/>
    <property type="match status" value="1"/>
</dbReference>
<evidence type="ECO:0000259" key="6">
    <source>
        <dbReference type="PROSITE" id="PS50104"/>
    </source>
</evidence>
<dbReference type="SMART" id="SM00255">
    <property type="entry name" value="TIR"/>
    <property type="match status" value="1"/>
</dbReference>
<dbReference type="PRINTS" id="PR00364">
    <property type="entry name" value="DISEASERSIST"/>
</dbReference>
<protein>
    <recommendedName>
        <fullName evidence="6">TIR domain-containing protein</fullName>
    </recommendedName>
</protein>
<dbReference type="InterPro" id="IPR003593">
    <property type="entry name" value="AAA+_ATPase"/>
</dbReference>
<dbReference type="Pfam" id="PF13855">
    <property type="entry name" value="LRR_8"/>
    <property type="match status" value="1"/>
</dbReference>
<feature type="domain" description="TIR" evidence="6">
    <location>
        <begin position="88"/>
        <end position="254"/>
    </location>
</feature>
<dbReference type="Gene3D" id="3.40.50.10140">
    <property type="entry name" value="Toll/interleukin-1 receptor homology (TIR) domain"/>
    <property type="match status" value="1"/>
</dbReference>
<dbReference type="Gramene" id="Psat05G0705400-T1">
    <property type="protein sequence ID" value="KAI5412242.1"/>
    <property type="gene ID" value="KIW84_057054"/>
</dbReference>
<keyword evidence="8" id="KW-1185">Reference proteome</keyword>
<dbReference type="Pfam" id="PF23282">
    <property type="entry name" value="WHD_ROQ1"/>
    <property type="match status" value="1"/>
</dbReference>
<dbReference type="PANTHER" id="PTHR11017">
    <property type="entry name" value="LEUCINE-RICH REPEAT-CONTAINING PROTEIN"/>
    <property type="match status" value="1"/>
</dbReference>
<accession>A0A9D4X255</accession>
<dbReference type="InterPro" id="IPR000157">
    <property type="entry name" value="TIR_dom"/>
</dbReference>
<keyword evidence="3" id="KW-0611">Plant defense</keyword>
<dbReference type="InterPro" id="IPR035897">
    <property type="entry name" value="Toll_tir_struct_dom_sf"/>
</dbReference>
<sequence length="1224" mass="140346">MDSNSEETSDTLLSSWWSLLLQPFRTVLGRFSFSNFGQRGSPSSSTSIDSNFGQRGSPSSSTSIDSNFGQRGSPSSSTSIDSNCVHTYRYDVFISFRGADTRNTFVDHLYAHITRMGMFAFMDDKRLEKGESLSPQLLQAIQNSRISIVVFSERYADSMWCLEEMATIAECRIELNQKVFPVFYDVDPSLVRKQTGVYQRYFDLYMKKFKHDPNKVVRWMNAMKDLANLVGWDVRNKRESKEIENIVQALIKTLNHKFSGFTSDLVGMEPRIEELEKLLKLNSKDDDFRVLGIWGMSGVGKTTHATLLYDRVSYQFGARCFINNTSKLYMDGGIVAVQRQILRQALDERNLDSYDTCEIFGIMINRLHSCTKVLLVLDNIDQLEQLQELGINPKLLGSGSRIIITTRDEHILRVYGADKIHKVPLLNSSDASELFLRKAFKGEVQSSNCVELIPEILKYAQNLPLAIKVVGSFLCTRDATQWRDALDRLKNNPDNKIMDVLQMSVDGLQHEEKEIFLHIACFFKGEREDYVKRVLDACGLYPHIGIQRIIEKSLITIKNQEIHMHDMLQELGKKIVRHSYLEDPESWSRLWRCNDFYHVMERKTGANNNVKAIVLDQKQNFSKCMAEGFSNMTNLVLLMLYHNNFSGNLDFLSNNLRYLLWHGYPFTSLPPRFEPDCLVELNMPDSSIQRLWEGCKELPNLKRMDLSNSKYLIETPKIFRTPKIERLDFTGCTNLMQVHPSIGHLTELVFLSLQNCSSLVDLDFGIASRLSSLRVLRLCGCTKLEKTPSFTGASNLEYLDMDECTTLSKVHESIGDMTNLKFLSLRNCTNLVEMPDSINRMTSLVTLDFCGCLSLTILPLKWTPAYHMRSLIFLDLSFCNLHEVPDTIGTLKTLERLNLQGNKFRSLPDVFYILPNIAYVNLSHCHELETIEFQPLISASFGGMYFNGGRYFDIAAGLGDHRSGLYIFDCPKIMKMSINLTLGYRWFRKLHENPQNFRCGFDIVIPWDWKNIDHPSSGCILKWFNHQFDGGSIIRIVDFDEFYKNFGFAFCVSFEVKNCPANSGSPQDSFSSALPHPFYLSFESEHTEECFDMPLSLELHKIDGSKHLWLIYISEEHCHFLKTGAHITFKACPGLLIKKWGLRFVIKDLIGSYPDPSFWEHFLDTDAPSSDTDAPQLFIDYVQKTSMKSGTKIQLPYNWLVTEQEEVEKSRAKSKDTDLSNLGL</sequence>
<evidence type="ECO:0000256" key="3">
    <source>
        <dbReference type="ARBA" id="ARBA00022821"/>
    </source>
</evidence>
<reference evidence="7 8" key="1">
    <citation type="journal article" date="2022" name="Nat. Genet.">
        <title>Improved pea reference genome and pan-genome highlight genomic features and evolutionary characteristics.</title>
        <authorList>
            <person name="Yang T."/>
            <person name="Liu R."/>
            <person name="Luo Y."/>
            <person name="Hu S."/>
            <person name="Wang D."/>
            <person name="Wang C."/>
            <person name="Pandey M.K."/>
            <person name="Ge S."/>
            <person name="Xu Q."/>
            <person name="Li N."/>
            <person name="Li G."/>
            <person name="Huang Y."/>
            <person name="Saxena R.K."/>
            <person name="Ji Y."/>
            <person name="Li M."/>
            <person name="Yan X."/>
            <person name="He Y."/>
            <person name="Liu Y."/>
            <person name="Wang X."/>
            <person name="Xiang C."/>
            <person name="Varshney R.K."/>
            <person name="Ding H."/>
            <person name="Gao S."/>
            <person name="Zong X."/>
        </authorList>
    </citation>
    <scope>NUCLEOTIDE SEQUENCE [LARGE SCALE GENOMIC DNA]</scope>
    <source>
        <strain evidence="7 8">cv. Zhongwan 6</strain>
    </source>
</reference>